<accession>A0A246GHN3</accession>
<gene>
    <name evidence="1" type="ORF">BWK59_09075</name>
</gene>
<dbReference type="AlphaFoldDB" id="A0A246GHN3"/>
<name>A0A246GHN3_9FLAO</name>
<protein>
    <submittedName>
        <fullName evidence="1">Uncharacterized protein</fullName>
    </submittedName>
</protein>
<dbReference type="Proteomes" id="UP000197768">
    <property type="component" value="Unassembled WGS sequence"/>
</dbReference>
<dbReference type="EMBL" id="MTCZ01000085">
    <property type="protein sequence ID" value="OWP83716.1"/>
    <property type="molecule type" value="Genomic_DNA"/>
</dbReference>
<evidence type="ECO:0000313" key="1">
    <source>
        <dbReference type="EMBL" id="OWP83716.1"/>
    </source>
</evidence>
<reference evidence="1 2" key="1">
    <citation type="journal article" date="2017" name="Infect. Genet. Evol.">
        <title>Comparative genome analysis of fish pathogen Flavobacterium columnare reveals extensive sequence diversity within the species.</title>
        <authorList>
            <person name="Kayansamruaj P."/>
            <person name="Dong H.T."/>
            <person name="Hirono I."/>
            <person name="Kondo H."/>
            <person name="Senapin S."/>
            <person name="Rodkhum C."/>
        </authorList>
    </citation>
    <scope>NUCLEOTIDE SEQUENCE [LARGE SCALE GENOMIC DNA]</scope>
    <source>
        <strain evidence="1 2">1215</strain>
    </source>
</reference>
<sequence length="175" mass="19791">MNAQVTTVVSGFTQNLTKSDLPFQGDRKMFATGINDKLTENVLVVSKNKSGASNDELFIEKFTKTNAGYTKSFSTLFSHPVNKSLAFVNNRMMYSDADEDGHAEMLFVVDENEAGPESPLQKVWGVIIYKNEAYKLWATAEDNFTETKYDTNFSQLPEKIKNDFLAFWNKLDKAN</sequence>
<organism evidence="1 2">
    <name type="scientific">Flavobacterium davisii</name>
    <dbReference type="NCBI Taxonomy" id="2906077"/>
    <lineage>
        <taxon>Bacteria</taxon>
        <taxon>Pseudomonadati</taxon>
        <taxon>Bacteroidota</taxon>
        <taxon>Flavobacteriia</taxon>
        <taxon>Flavobacteriales</taxon>
        <taxon>Flavobacteriaceae</taxon>
        <taxon>Flavobacterium</taxon>
    </lineage>
</organism>
<evidence type="ECO:0000313" key="2">
    <source>
        <dbReference type="Proteomes" id="UP000197768"/>
    </source>
</evidence>
<comment type="caution">
    <text evidence="1">The sequence shown here is derived from an EMBL/GenBank/DDBJ whole genome shotgun (WGS) entry which is preliminary data.</text>
</comment>
<proteinExistence type="predicted"/>